<dbReference type="EMBL" id="CP043617">
    <property type="protein sequence ID" value="QFR50209.1"/>
    <property type="molecule type" value="Genomic_DNA"/>
</dbReference>
<dbReference type="Gene3D" id="3.40.50.1820">
    <property type="entry name" value="alpha/beta hydrolase"/>
    <property type="match status" value="1"/>
</dbReference>
<dbReference type="RefSeq" id="WP_152308157.1">
    <property type="nucleotide sequence ID" value="NZ_CP043617.1"/>
</dbReference>
<dbReference type="AlphaFoldDB" id="A0A5P8P3D4"/>
<gene>
    <name evidence="2" type="ORF">FJR48_10900</name>
</gene>
<dbReference type="PANTHER" id="PTHR12277">
    <property type="entry name" value="ALPHA/BETA HYDROLASE DOMAIN-CONTAINING PROTEIN"/>
    <property type="match status" value="1"/>
</dbReference>
<dbReference type="PANTHER" id="PTHR12277:SF81">
    <property type="entry name" value="PROTEIN ABHD13"/>
    <property type="match status" value="1"/>
</dbReference>
<sequence>MKTIIHSIILVFISLLFVACGPKTFPSDNKIYDSPKNYEYSYTSHTFLSEDSTKLYAYHIKSDEQNSKGLIVLANGMKQNMSFRFTEWLWILDAGYDLFIFDYRSYGESYAEADLFGFVDDVKAALKYAHSLDKEKKIVLIGQSMGGTFVINALKNKEYDYLSFAVSDSTFTGFDDVLSSLLRRSIILFPFSWIPYLTVPKELNADENIQYLKTPILFIAGDDDIVVDYEDSIELYNMTKAKKALWIVKDAAHVQSFNNLEVRDNFLKILEDNTLLFKQQKKIFK</sequence>
<feature type="domain" description="Serine aminopeptidase S33" evidence="1">
    <location>
        <begin position="66"/>
        <end position="163"/>
    </location>
</feature>
<dbReference type="InterPro" id="IPR029058">
    <property type="entry name" value="AB_hydrolase_fold"/>
</dbReference>
<dbReference type="OrthoDB" id="9806902at2"/>
<evidence type="ECO:0000313" key="3">
    <source>
        <dbReference type="Proteomes" id="UP000326944"/>
    </source>
</evidence>
<accession>A0A5P8P3D4</accession>
<reference evidence="2 3" key="1">
    <citation type="submission" date="2019-09" db="EMBL/GenBank/DDBJ databases">
        <title>Sulfurimonas gotlandica sp. nov., a chemoautotrophic and psychrotolerant epsilonproteobacterium isolated from a pelagic redoxcline, and an emended description of the genus Sulfurimonas.</title>
        <authorList>
            <person name="Wang S."/>
            <person name="Jiang L."/>
            <person name="Shao S."/>
        </authorList>
    </citation>
    <scope>NUCLEOTIDE SEQUENCE [LARGE SCALE GENOMIC DNA]</scope>
    <source>
        <strain evidence="2 3">GYSZ_1</strain>
    </source>
</reference>
<organism evidence="2 3">
    <name type="scientific">Sulfurimonas lithotrophica</name>
    <dbReference type="NCBI Taxonomy" id="2590022"/>
    <lineage>
        <taxon>Bacteria</taxon>
        <taxon>Pseudomonadati</taxon>
        <taxon>Campylobacterota</taxon>
        <taxon>Epsilonproteobacteria</taxon>
        <taxon>Campylobacterales</taxon>
        <taxon>Sulfurimonadaceae</taxon>
        <taxon>Sulfurimonas</taxon>
    </lineage>
</organism>
<evidence type="ECO:0000313" key="2">
    <source>
        <dbReference type="EMBL" id="QFR50209.1"/>
    </source>
</evidence>
<dbReference type="GO" id="GO:0016787">
    <property type="term" value="F:hydrolase activity"/>
    <property type="evidence" value="ECO:0007669"/>
    <property type="project" value="UniProtKB-KW"/>
</dbReference>
<dbReference type="PROSITE" id="PS51257">
    <property type="entry name" value="PROKAR_LIPOPROTEIN"/>
    <property type="match status" value="1"/>
</dbReference>
<protein>
    <submittedName>
        <fullName evidence="2">Alpha/beta hydrolase</fullName>
    </submittedName>
</protein>
<keyword evidence="3" id="KW-1185">Reference proteome</keyword>
<evidence type="ECO:0000259" key="1">
    <source>
        <dbReference type="Pfam" id="PF12146"/>
    </source>
</evidence>
<name>A0A5P8P3D4_9BACT</name>
<proteinExistence type="predicted"/>
<dbReference type="SUPFAM" id="SSF53474">
    <property type="entry name" value="alpha/beta-Hydrolases"/>
    <property type="match status" value="1"/>
</dbReference>
<dbReference type="InterPro" id="IPR022742">
    <property type="entry name" value="Hydrolase_4"/>
</dbReference>
<keyword evidence="2" id="KW-0378">Hydrolase</keyword>
<dbReference type="Proteomes" id="UP000326944">
    <property type="component" value="Chromosome"/>
</dbReference>
<dbReference type="KEGG" id="sulg:FJR48_10900"/>
<dbReference type="Pfam" id="PF12146">
    <property type="entry name" value="Hydrolase_4"/>
    <property type="match status" value="1"/>
</dbReference>